<dbReference type="Gene3D" id="3.40.850.10">
    <property type="entry name" value="Kinesin motor domain"/>
    <property type="match status" value="1"/>
</dbReference>
<comment type="caution">
    <text evidence="6">Lacks conserved residue(s) required for the propagation of feature annotation.</text>
</comment>
<protein>
    <submittedName>
        <fullName evidence="9">Unconventional myosin IC-like</fullName>
    </submittedName>
</protein>
<keyword evidence="5 6" id="KW-0009">Actin-binding</keyword>
<dbReference type="Pfam" id="PF00063">
    <property type="entry name" value="Myosin_head"/>
    <property type="match status" value="1"/>
</dbReference>
<dbReference type="InterPro" id="IPR027417">
    <property type="entry name" value="P-loop_NTPase"/>
</dbReference>
<proteinExistence type="inferred from homology"/>
<dbReference type="RefSeq" id="XP_046595370.1">
    <property type="nucleotide sequence ID" value="XM_046739414.1"/>
</dbReference>
<keyword evidence="4 6" id="KW-0505">Motor protein</keyword>
<evidence type="ECO:0000256" key="6">
    <source>
        <dbReference type="PROSITE-ProRule" id="PRU00782"/>
    </source>
</evidence>
<dbReference type="SUPFAM" id="SSF52540">
    <property type="entry name" value="P-loop containing nucleoside triphosphate hydrolases"/>
    <property type="match status" value="1"/>
</dbReference>
<dbReference type="PRINTS" id="PR00193">
    <property type="entry name" value="MYOSINHEAVY"/>
</dbReference>
<evidence type="ECO:0000313" key="8">
    <source>
        <dbReference type="Proteomes" id="UP000829291"/>
    </source>
</evidence>
<evidence type="ECO:0000313" key="9">
    <source>
        <dbReference type="RefSeq" id="XP_046595370.1"/>
    </source>
</evidence>
<keyword evidence="8" id="KW-1185">Reference proteome</keyword>
<dbReference type="PROSITE" id="PS51456">
    <property type="entry name" value="MYOSIN_MOTOR"/>
    <property type="match status" value="1"/>
</dbReference>
<gene>
    <name evidence="9" type="primary">LOC107226826</name>
</gene>
<dbReference type="PANTHER" id="PTHR13140:SF289">
    <property type="entry name" value="UNCONVENTIONAL MYOSIN-XIX"/>
    <property type="match status" value="1"/>
</dbReference>
<comment type="similarity">
    <text evidence="6">Belongs to the TRAFAC class myosin-kinesin ATPase superfamily. Myosin family.</text>
</comment>
<evidence type="ECO:0000256" key="4">
    <source>
        <dbReference type="ARBA" id="ARBA00023175"/>
    </source>
</evidence>
<evidence type="ECO:0000256" key="1">
    <source>
        <dbReference type="ARBA" id="ARBA00022741"/>
    </source>
</evidence>
<evidence type="ECO:0000259" key="7">
    <source>
        <dbReference type="PROSITE" id="PS51456"/>
    </source>
</evidence>
<sequence>MTKFQDFEFLTKQSSNNLADIPDNEDLRKLYTWVGPVLLALNPRQPNSDLYDCCRQDRFINPLNNARPELLEPHVFAVAAKARYRLACGLGKMHQVIVISGESGSGKTFSACKILNFLAATDLSSCDGMESTISKIGKACSVVSSFSTASTERNQHSSRHGQLVQLQYVNGSIHGAVINSFLLEQSRVTGACNNFHIFGQILAGLSDSELGTLKLSRTILYEIIANDSHSILNEAYVKGFKETVEAMNYLRIGENQRNDIFKVIALLLHLRNIQFHERLSVGCDVDVQKKGSLS</sequence>
<evidence type="ECO:0000256" key="5">
    <source>
        <dbReference type="ARBA" id="ARBA00023203"/>
    </source>
</evidence>
<reference evidence="9" key="1">
    <citation type="submission" date="2025-08" db="UniProtKB">
        <authorList>
            <consortium name="RefSeq"/>
        </authorList>
    </citation>
    <scope>IDENTIFICATION</scope>
    <source>
        <tissue evidence="9">Thorax and Abdomen</tissue>
    </source>
</reference>
<evidence type="ECO:0000256" key="3">
    <source>
        <dbReference type="ARBA" id="ARBA00023123"/>
    </source>
</evidence>
<feature type="binding site" evidence="6">
    <location>
        <begin position="101"/>
        <end position="108"/>
    </location>
    <ligand>
        <name>ATP</name>
        <dbReference type="ChEBI" id="CHEBI:30616"/>
    </ligand>
</feature>
<dbReference type="PANTHER" id="PTHR13140">
    <property type="entry name" value="MYOSIN"/>
    <property type="match status" value="1"/>
</dbReference>
<dbReference type="Proteomes" id="UP000829291">
    <property type="component" value="Chromosome 5"/>
</dbReference>
<organism evidence="8 9">
    <name type="scientific">Neodiprion lecontei</name>
    <name type="common">Redheaded pine sawfly</name>
    <dbReference type="NCBI Taxonomy" id="441921"/>
    <lineage>
        <taxon>Eukaryota</taxon>
        <taxon>Metazoa</taxon>
        <taxon>Ecdysozoa</taxon>
        <taxon>Arthropoda</taxon>
        <taxon>Hexapoda</taxon>
        <taxon>Insecta</taxon>
        <taxon>Pterygota</taxon>
        <taxon>Neoptera</taxon>
        <taxon>Endopterygota</taxon>
        <taxon>Hymenoptera</taxon>
        <taxon>Tenthredinoidea</taxon>
        <taxon>Diprionidae</taxon>
        <taxon>Diprioninae</taxon>
        <taxon>Neodiprion</taxon>
    </lineage>
</organism>
<name>A0ABM3G535_NEOLC</name>
<accession>A0ABM3G535</accession>
<keyword evidence="2 6" id="KW-0067">ATP-binding</keyword>
<feature type="domain" description="Myosin motor" evidence="7">
    <location>
        <begin position="1"/>
        <end position="294"/>
    </location>
</feature>
<keyword evidence="3 6" id="KW-0518">Myosin</keyword>
<dbReference type="Gene3D" id="1.20.120.720">
    <property type="entry name" value="Myosin VI head, motor domain, U50 subdomain"/>
    <property type="match status" value="1"/>
</dbReference>
<evidence type="ECO:0000256" key="2">
    <source>
        <dbReference type="ARBA" id="ARBA00022840"/>
    </source>
</evidence>
<dbReference type="SMART" id="SM00242">
    <property type="entry name" value="MYSc"/>
    <property type="match status" value="1"/>
</dbReference>
<dbReference type="GeneID" id="107226826"/>
<dbReference type="InterPro" id="IPR001609">
    <property type="entry name" value="Myosin_head_motor_dom-like"/>
</dbReference>
<dbReference type="InterPro" id="IPR036961">
    <property type="entry name" value="Kinesin_motor_dom_sf"/>
</dbReference>
<dbReference type="Gene3D" id="1.10.10.820">
    <property type="match status" value="1"/>
</dbReference>
<keyword evidence="1 6" id="KW-0547">Nucleotide-binding</keyword>